<organism evidence="1 2">
    <name type="scientific">Saccharopolyspora rectivirgula</name>
    <dbReference type="NCBI Taxonomy" id="28042"/>
    <lineage>
        <taxon>Bacteria</taxon>
        <taxon>Bacillati</taxon>
        <taxon>Actinomycetota</taxon>
        <taxon>Actinomycetes</taxon>
        <taxon>Pseudonocardiales</taxon>
        <taxon>Pseudonocardiaceae</taxon>
        <taxon>Saccharopolyspora</taxon>
    </lineage>
</organism>
<dbReference type="InterPro" id="IPR022536">
    <property type="entry name" value="EspC"/>
</dbReference>
<dbReference type="STRING" id="28042.GU90_05430"/>
<dbReference type="Pfam" id="PF10824">
    <property type="entry name" value="T7SS_ESX_EspC"/>
    <property type="match status" value="1"/>
</dbReference>
<reference evidence="1 2" key="1">
    <citation type="submission" date="2014-06" db="EMBL/GenBank/DDBJ databases">
        <title>Saccharopolyspora rectivirgula DSM-43113 Genome sequencing.</title>
        <authorList>
            <person name="Barrera C."/>
            <person name="Millon L."/>
            <person name="Rognon B."/>
            <person name="Zaugg C."/>
            <person name="Monod M."/>
        </authorList>
    </citation>
    <scope>NUCLEOTIDE SEQUENCE [LARGE SCALE GENOMIC DNA]</scope>
    <source>
        <strain evidence="1 2">DSM 43113</strain>
    </source>
</reference>
<name>A0A073B0Z4_9PSEU</name>
<evidence type="ECO:0008006" key="3">
    <source>
        <dbReference type="Google" id="ProtNLM"/>
    </source>
</evidence>
<dbReference type="eggNOG" id="ENOG5033JFH">
    <property type="taxonomic scope" value="Bacteria"/>
</dbReference>
<evidence type="ECO:0000313" key="2">
    <source>
        <dbReference type="Proteomes" id="UP000031419"/>
    </source>
</evidence>
<dbReference type="EMBL" id="JNVU01000014">
    <property type="protein sequence ID" value="KEI45226.1"/>
    <property type="molecule type" value="Genomic_DNA"/>
</dbReference>
<dbReference type="OrthoDB" id="3697448at2"/>
<dbReference type="RefSeq" id="WP_029719105.1">
    <property type="nucleotide sequence ID" value="NZ_JAJUIW010000004.1"/>
</dbReference>
<comment type="caution">
    <text evidence="1">The sequence shown here is derived from an EMBL/GenBank/DDBJ whole genome shotgun (WGS) entry which is preliminary data.</text>
</comment>
<gene>
    <name evidence="1" type="ORF">GU90_05430</name>
</gene>
<proteinExistence type="predicted"/>
<dbReference type="Proteomes" id="UP000031419">
    <property type="component" value="Unassembled WGS sequence"/>
</dbReference>
<sequence length="102" mass="11211">MPDQVRIAPDDLHTHASKVDGVADRIGTAVEAAQQVTLDNDAYGILCRPFAWMLDPVEKQGVEALKRAAEAMRETAENVRAAADEYRTVDEGNSDAFRRLQA</sequence>
<keyword evidence="2" id="KW-1185">Reference proteome</keyword>
<dbReference type="GO" id="GO:0009306">
    <property type="term" value="P:protein secretion"/>
    <property type="evidence" value="ECO:0007669"/>
    <property type="project" value="InterPro"/>
</dbReference>
<protein>
    <recommendedName>
        <fullName evidence="3">ESX-1 secretion-associated protein</fullName>
    </recommendedName>
</protein>
<dbReference type="AlphaFoldDB" id="A0A073B0Z4"/>
<evidence type="ECO:0000313" key="1">
    <source>
        <dbReference type="EMBL" id="KEI45226.1"/>
    </source>
</evidence>
<accession>A0A073B0Z4</accession>